<dbReference type="CDD" id="cd01356">
    <property type="entry name" value="AcnX_swivel"/>
    <property type="match status" value="1"/>
</dbReference>
<gene>
    <name evidence="5" type="ORF">J2851_005323</name>
</gene>
<accession>A0ABS4SSI4</accession>
<dbReference type="RefSeq" id="WP_209770034.1">
    <property type="nucleotide sequence ID" value="NZ_JAGINP010000022.1"/>
</dbReference>
<dbReference type="PANTHER" id="PTHR36577:SF3">
    <property type="entry name" value="DUF521 DOMAIN PROTEIN (AFU_ORTHOLOGUE AFUA_6G00490)"/>
    <property type="match status" value="1"/>
</dbReference>
<sequence length="579" mass="60816">MAEPAGDGFQGEWTCRCLVGGHALGPVIHSDTPLSFWGGVDSFTGTVIDRHHPLSGRSLAGAVLAIPSGRGSCSGSGVMLELILNGHGPAALVLERPDDILTLGVFVAEEMFGRSIPVVVAGPDRFPLLAQTAWVEVAGDTLRPLSGPDDAVGAPAGTAVPPGAPPDIALTEADRALLDGAGGRAAQVAMRIILRMATFHRAPALIDVRQAHIDGCLYTGPGGLRFAQQLRDWGGQVRIPTSLNAISVDRRNWRDQGVDATVGEPASALADAYVAMGAQPTFTCAPYQLESAPGRGDQIVWAESNAVVYANSVLGARTMKYPDYLDLCVALTGRAPLSGCHVEGNRRATVRIDVPFRADFDESVYPLLGYHAGMVAGDRIPVIVGLEKAGPTTDDLKAFGAAFATTSSAPMFHILGVTPEATALDAVLEDAAPTHTVSLADLGERWADLGIDLVSLGNPHFSETEFERLAALCRGRTKHPDVQLVITCGRATQEKVAARGIIAELERFGARTVTDVCWCTISEPLFPAATRVVMTNSAKYAHYGPGLCGRPVRFGSLKECVEAACTGQAGGRPPAWVPG</sequence>
<evidence type="ECO:0000259" key="4">
    <source>
        <dbReference type="Pfam" id="PF04412"/>
    </source>
</evidence>
<reference evidence="5 6" key="1">
    <citation type="submission" date="2021-03" db="EMBL/GenBank/DDBJ databases">
        <title>Genomic Encyclopedia of Type Strains, Phase III (KMG-III): the genomes of soil and plant-associated and newly described type strains.</title>
        <authorList>
            <person name="Whitman W."/>
        </authorList>
    </citation>
    <scope>NUCLEOTIDE SEQUENCE [LARGE SCALE GENOMIC DNA]</scope>
    <source>
        <strain evidence="5 6">IMMIB AFH-6</strain>
    </source>
</reference>
<dbReference type="PANTHER" id="PTHR36577">
    <property type="entry name" value="DUF521 DOMAIN PROTEIN (AFU_ORTHOLOGUE AFUA_6G00490)"/>
    <property type="match status" value="1"/>
</dbReference>
<keyword evidence="1" id="KW-0408">Iron</keyword>
<protein>
    <submittedName>
        <fullName evidence="5">Aconitase/putative aconitase with swiveling domain</fullName>
    </submittedName>
</protein>
<dbReference type="PIRSF" id="PIRSF036630">
    <property type="entry name" value="UCP036630"/>
    <property type="match status" value="1"/>
</dbReference>
<evidence type="ECO:0000259" key="3">
    <source>
        <dbReference type="Pfam" id="PF01989"/>
    </source>
</evidence>
<evidence type="ECO:0000313" key="6">
    <source>
        <dbReference type="Proteomes" id="UP000781958"/>
    </source>
</evidence>
<comment type="caution">
    <text evidence="5">The sequence shown here is derived from an EMBL/GenBank/DDBJ whole genome shotgun (WGS) entry which is preliminary data.</text>
</comment>
<dbReference type="Gene3D" id="3.50.30.10">
    <property type="entry name" value="Phosphohistidine domain"/>
    <property type="match status" value="1"/>
</dbReference>
<proteinExistence type="predicted"/>
<dbReference type="CDD" id="cd01355">
    <property type="entry name" value="AcnX"/>
    <property type="match status" value="1"/>
</dbReference>
<organism evidence="5 6">
    <name type="scientific">Azospirillum rugosum</name>
    <dbReference type="NCBI Taxonomy" id="416170"/>
    <lineage>
        <taxon>Bacteria</taxon>
        <taxon>Pseudomonadati</taxon>
        <taxon>Pseudomonadota</taxon>
        <taxon>Alphaproteobacteria</taxon>
        <taxon>Rhodospirillales</taxon>
        <taxon>Azospirillaceae</taxon>
        <taxon>Azospirillum</taxon>
    </lineage>
</organism>
<keyword evidence="6" id="KW-1185">Reference proteome</keyword>
<dbReference type="Pfam" id="PF04412">
    <property type="entry name" value="AcnX"/>
    <property type="match status" value="1"/>
</dbReference>
<dbReference type="Pfam" id="PF01989">
    <property type="entry name" value="AcnX_swivel_put"/>
    <property type="match status" value="1"/>
</dbReference>
<evidence type="ECO:0000256" key="1">
    <source>
        <dbReference type="ARBA" id="ARBA00023004"/>
    </source>
</evidence>
<dbReference type="EMBL" id="JAGINP010000022">
    <property type="protein sequence ID" value="MBP2295513.1"/>
    <property type="molecule type" value="Genomic_DNA"/>
</dbReference>
<evidence type="ECO:0000313" key="5">
    <source>
        <dbReference type="EMBL" id="MBP2295513.1"/>
    </source>
</evidence>
<dbReference type="SUPFAM" id="SSF52016">
    <property type="entry name" value="LeuD/IlvD-like"/>
    <property type="match status" value="1"/>
</dbReference>
<dbReference type="Proteomes" id="UP000781958">
    <property type="component" value="Unassembled WGS sequence"/>
</dbReference>
<dbReference type="InterPro" id="IPR007506">
    <property type="entry name" value="PMDh-L-like_dom"/>
</dbReference>
<evidence type="ECO:0000256" key="2">
    <source>
        <dbReference type="ARBA" id="ARBA00023239"/>
    </source>
</evidence>
<keyword evidence="2" id="KW-0456">Lyase</keyword>
<dbReference type="InterPro" id="IPR012047">
    <property type="entry name" value="AcnX"/>
</dbReference>
<name>A0ABS4SSI4_9PROT</name>
<feature type="domain" description="Phosphomevalonate dehydratase large subunit-like" evidence="4">
    <location>
        <begin position="169"/>
        <end position="562"/>
    </location>
</feature>
<dbReference type="InterPro" id="IPR002840">
    <property type="entry name" value="PMDh-S-like_dom"/>
</dbReference>
<feature type="domain" description="Phosphomevalonate dehydratase small subunit-like" evidence="3">
    <location>
        <begin position="34"/>
        <end position="119"/>
    </location>
</feature>